<comment type="caution">
    <text evidence="1">The sequence shown here is derived from an EMBL/GenBank/DDBJ whole genome shotgun (WGS) entry which is preliminary data.</text>
</comment>
<accession>A0AB74MBS5</accession>
<dbReference type="RefSeq" id="WP_001140061.1">
    <property type="nucleotide sequence ID" value="NZ_BFLY01000021.1"/>
</dbReference>
<dbReference type="AlphaFoldDB" id="A0AB74MBS5"/>
<organism evidence="1 2">
    <name type="scientific">Escherichia coli</name>
    <dbReference type="NCBI Taxonomy" id="562"/>
    <lineage>
        <taxon>Bacteria</taxon>
        <taxon>Pseudomonadati</taxon>
        <taxon>Pseudomonadota</taxon>
        <taxon>Gammaproteobacteria</taxon>
        <taxon>Enterobacterales</taxon>
        <taxon>Enterobacteriaceae</taxon>
        <taxon>Escherichia</taxon>
    </lineage>
</organism>
<dbReference type="Proteomes" id="UP000321295">
    <property type="component" value="Unassembled WGS sequence"/>
</dbReference>
<name>A0AB74MBS5_ECOLX</name>
<evidence type="ECO:0000313" key="2">
    <source>
        <dbReference type="Proteomes" id="UP000321295"/>
    </source>
</evidence>
<dbReference type="EMBL" id="VRXD01000039">
    <property type="protein sequence ID" value="TXQ30785.1"/>
    <property type="molecule type" value="Genomic_DNA"/>
</dbReference>
<sequence>MPSQNITGRELITCVDYNKKLAPLKLEILQAAGKMQLKLDEFIDCMDEMNKAVQKLKELTA</sequence>
<reference evidence="1 2" key="1">
    <citation type="submission" date="2019-08" db="EMBL/GenBank/DDBJ databases">
        <title>Whole genome analysis of cultivated E. coli strains isolated from CD patients and healthy donors.</title>
        <authorList>
            <person name="Siniagina M.N."/>
            <person name="Markelova M.I."/>
            <person name="Laikov A.V."/>
            <person name="Boulygina E.A."/>
            <person name="Khusnutdinova D.R."/>
            <person name="Kharchenko A."/>
            <person name="Grigoryeva T.V."/>
        </authorList>
    </citation>
    <scope>NUCLEOTIDE SEQUENCE [LARGE SCALE GENOMIC DNA]</scope>
    <source>
        <strain evidence="1 2">1_45_11</strain>
    </source>
</reference>
<proteinExistence type="predicted"/>
<gene>
    <name evidence="1" type="ORF">FV293_22165</name>
</gene>
<evidence type="ECO:0000313" key="1">
    <source>
        <dbReference type="EMBL" id="TXQ30785.1"/>
    </source>
</evidence>
<protein>
    <submittedName>
        <fullName evidence="1">Uncharacterized protein</fullName>
    </submittedName>
</protein>